<dbReference type="InterPro" id="IPR027705">
    <property type="entry name" value="Flotillin_fam"/>
</dbReference>
<dbReference type="EMBL" id="BEZZ01155712">
    <property type="protein sequence ID" value="GCC45294.1"/>
    <property type="molecule type" value="Genomic_DNA"/>
</dbReference>
<keyword evidence="9" id="KW-1185">Reference proteome</keyword>
<evidence type="ECO:0000256" key="6">
    <source>
        <dbReference type="SAM" id="Phobius"/>
    </source>
</evidence>
<proteinExistence type="inferred from homology"/>
<dbReference type="CDD" id="cd03399">
    <property type="entry name" value="SPFH_flotillin"/>
    <property type="match status" value="1"/>
</dbReference>
<dbReference type="SUPFAM" id="SSF117892">
    <property type="entry name" value="Band 7/SPFH domain"/>
    <property type="match status" value="1"/>
</dbReference>
<reference evidence="8 9" key="1">
    <citation type="journal article" date="2018" name="Nat. Ecol. Evol.">
        <title>Shark genomes provide insights into elasmobranch evolution and the origin of vertebrates.</title>
        <authorList>
            <person name="Hara Y"/>
            <person name="Yamaguchi K"/>
            <person name="Onimaru K"/>
            <person name="Kadota M"/>
            <person name="Koyanagi M"/>
            <person name="Keeley SD"/>
            <person name="Tatsumi K"/>
            <person name="Tanaka K"/>
            <person name="Motone F"/>
            <person name="Kageyama Y"/>
            <person name="Nozu R"/>
            <person name="Adachi N"/>
            <person name="Nishimura O"/>
            <person name="Nakagawa R"/>
            <person name="Tanegashima C"/>
            <person name="Kiyatake I"/>
            <person name="Matsumoto R"/>
            <person name="Murakumo K"/>
            <person name="Nishida K"/>
            <person name="Terakita A"/>
            <person name="Kuratani S"/>
            <person name="Sato K"/>
            <person name="Hyodo S Kuraku.S."/>
        </authorList>
    </citation>
    <scope>NUCLEOTIDE SEQUENCE [LARGE SCALE GENOMIC DNA]</scope>
</reference>
<protein>
    <recommendedName>
        <fullName evidence="5">Flotillin</fullName>
    </recommendedName>
</protein>
<comment type="caution">
    <text evidence="8">The sequence shown here is derived from an EMBL/GenBank/DDBJ whole genome shotgun (WGS) entry which is preliminary data.</text>
</comment>
<keyword evidence="6" id="KW-0812">Transmembrane</keyword>
<dbReference type="Pfam" id="PF01145">
    <property type="entry name" value="Band_7"/>
    <property type="match status" value="1"/>
</dbReference>
<name>A0A401TRM2_CHIPU</name>
<keyword evidence="4 5" id="KW-0472">Membrane</keyword>
<dbReference type="GO" id="GO:0005886">
    <property type="term" value="C:plasma membrane"/>
    <property type="evidence" value="ECO:0007669"/>
    <property type="project" value="UniProtKB-SubCell"/>
</dbReference>
<dbReference type="GO" id="GO:0005768">
    <property type="term" value="C:endosome"/>
    <property type="evidence" value="ECO:0007669"/>
    <property type="project" value="UniProtKB-SubCell"/>
</dbReference>
<dbReference type="InterPro" id="IPR001107">
    <property type="entry name" value="Band_7"/>
</dbReference>
<evidence type="ECO:0000259" key="7">
    <source>
        <dbReference type="Pfam" id="PF01145"/>
    </source>
</evidence>
<dbReference type="AlphaFoldDB" id="A0A401TRM2"/>
<dbReference type="Proteomes" id="UP000287033">
    <property type="component" value="Unassembled WGS sequence"/>
</dbReference>
<sequence length="242" mass="27445">MSGMLVGELILWLIVAIVAIVIIVYVVNWLYHRSSKEVSFVRTGFMGERVVINGGAFVLPFIHDYTPVNMNVLPMGIVRSRQDAVITRDRMRVDIEADFYVRVQPTREAVSIAAATLGRRTMEPEQLHTLLSGKFISAIRSVASEMTMEQMHEQRGDYVARVKANAAEALAQNGLELESVAITDLDQTDLEYFNPSNRFDAEGLTRLMEDIEAKRKLRNDIEQDSMIKIRSRNLEAERQALE</sequence>
<feature type="non-terminal residue" evidence="8">
    <location>
        <position position="242"/>
    </location>
</feature>
<gene>
    <name evidence="8" type="ORF">chiPu_0029400</name>
</gene>
<keyword evidence="6" id="KW-1133">Transmembrane helix</keyword>
<organism evidence="8 9">
    <name type="scientific">Chiloscyllium punctatum</name>
    <name type="common">Brownbanded bambooshark</name>
    <name type="synonym">Hemiscyllium punctatum</name>
    <dbReference type="NCBI Taxonomy" id="137246"/>
    <lineage>
        <taxon>Eukaryota</taxon>
        <taxon>Metazoa</taxon>
        <taxon>Chordata</taxon>
        <taxon>Craniata</taxon>
        <taxon>Vertebrata</taxon>
        <taxon>Chondrichthyes</taxon>
        <taxon>Elasmobranchii</taxon>
        <taxon>Galeomorphii</taxon>
        <taxon>Galeoidea</taxon>
        <taxon>Orectolobiformes</taxon>
        <taxon>Hemiscylliidae</taxon>
        <taxon>Chiloscyllium</taxon>
    </lineage>
</organism>
<dbReference type="InterPro" id="IPR036013">
    <property type="entry name" value="Band_7/SPFH_dom_sf"/>
</dbReference>
<dbReference type="Gene3D" id="3.30.479.30">
    <property type="entry name" value="Band 7 domain"/>
    <property type="match status" value="1"/>
</dbReference>
<feature type="transmembrane region" description="Helical" evidence="6">
    <location>
        <begin position="9"/>
        <end position="31"/>
    </location>
</feature>
<accession>A0A401TRM2</accession>
<comment type="similarity">
    <text evidence="2 5">Belongs to the band 7/mec-2 family. Flotillin subfamily.</text>
</comment>
<evidence type="ECO:0000313" key="8">
    <source>
        <dbReference type="EMBL" id="GCC45294.1"/>
    </source>
</evidence>
<evidence type="ECO:0000256" key="5">
    <source>
        <dbReference type="RuleBase" id="RU366054"/>
    </source>
</evidence>
<dbReference type="PANTHER" id="PTHR13806:SF31">
    <property type="entry name" value="FLOTILLIN-LIKE PROTEIN 1-RELATED"/>
    <property type="match status" value="1"/>
</dbReference>
<keyword evidence="3" id="KW-1003">Cell membrane</keyword>
<evidence type="ECO:0000256" key="1">
    <source>
        <dbReference type="ARBA" id="ARBA00004236"/>
    </source>
</evidence>
<comment type="subcellular location">
    <subcellularLocation>
        <location evidence="1">Cell membrane</location>
    </subcellularLocation>
    <subcellularLocation>
        <location evidence="5">Membrane</location>
    </subcellularLocation>
    <subcellularLocation>
        <location evidence="5">Endosome</location>
    </subcellularLocation>
</comment>
<feature type="domain" description="Band 7" evidence="7">
    <location>
        <begin position="49"/>
        <end position="194"/>
    </location>
</feature>
<evidence type="ECO:0000256" key="4">
    <source>
        <dbReference type="ARBA" id="ARBA00023136"/>
    </source>
</evidence>
<dbReference type="STRING" id="137246.A0A401TRM2"/>
<evidence type="ECO:0000256" key="3">
    <source>
        <dbReference type="ARBA" id="ARBA00022475"/>
    </source>
</evidence>
<comment type="subunit">
    <text evidence="5">Heterooligomeric complex.</text>
</comment>
<dbReference type="PANTHER" id="PTHR13806">
    <property type="entry name" value="FLOTILLIN-RELATED"/>
    <property type="match status" value="1"/>
</dbReference>
<evidence type="ECO:0000256" key="2">
    <source>
        <dbReference type="ARBA" id="ARBA00007161"/>
    </source>
</evidence>
<evidence type="ECO:0000313" key="9">
    <source>
        <dbReference type="Proteomes" id="UP000287033"/>
    </source>
</evidence>
<dbReference type="OrthoDB" id="6080404at2759"/>